<keyword evidence="2" id="KW-0472">Membrane</keyword>
<dbReference type="AlphaFoldDB" id="A0AAD1XZ67"/>
<keyword evidence="4" id="KW-1185">Reference proteome</keyword>
<feature type="coiled-coil region" evidence="1">
    <location>
        <begin position="85"/>
        <end position="139"/>
    </location>
</feature>
<keyword evidence="1" id="KW-0175">Coiled coil</keyword>
<organism evidence="3 4">
    <name type="scientific">Euplotes crassus</name>
    <dbReference type="NCBI Taxonomy" id="5936"/>
    <lineage>
        <taxon>Eukaryota</taxon>
        <taxon>Sar</taxon>
        <taxon>Alveolata</taxon>
        <taxon>Ciliophora</taxon>
        <taxon>Intramacronucleata</taxon>
        <taxon>Spirotrichea</taxon>
        <taxon>Hypotrichia</taxon>
        <taxon>Euplotida</taxon>
        <taxon>Euplotidae</taxon>
        <taxon>Moneuplotes</taxon>
    </lineage>
</organism>
<accession>A0AAD1XZ67</accession>
<evidence type="ECO:0000256" key="2">
    <source>
        <dbReference type="SAM" id="Phobius"/>
    </source>
</evidence>
<feature type="transmembrane region" description="Helical" evidence="2">
    <location>
        <begin position="64"/>
        <end position="83"/>
    </location>
</feature>
<gene>
    <name evidence="3" type="ORF">ECRASSUSDP1_LOCUS23260</name>
</gene>
<reference evidence="3" key="1">
    <citation type="submission" date="2023-07" db="EMBL/GenBank/DDBJ databases">
        <authorList>
            <consortium name="AG Swart"/>
            <person name="Singh M."/>
            <person name="Singh A."/>
            <person name="Seah K."/>
            <person name="Emmerich C."/>
        </authorList>
    </citation>
    <scope>NUCLEOTIDE SEQUENCE</scope>
    <source>
        <strain evidence="3">DP1</strain>
    </source>
</reference>
<dbReference type="Proteomes" id="UP001295684">
    <property type="component" value="Unassembled WGS sequence"/>
</dbReference>
<evidence type="ECO:0000256" key="1">
    <source>
        <dbReference type="SAM" id="Coils"/>
    </source>
</evidence>
<dbReference type="EMBL" id="CAMPGE010023922">
    <property type="protein sequence ID" value="CAI2381795.1"/>
    <property type="molecule type" value="Genomic_DNA"/>
</dbReference>
<proteinExistence type="predicted"/>
<keyword evidence="2" id="KW-0812">Transmembrane</keyword>
<protein>
    <submittedName>
        <fullName evidence="3">Uncharacterized protein</fullName>
    </submittedName>
</protein>
<name>A0AAD1XZ67_EUPCR</name>
<sequence>MEQKKPEQRNEETEKIIPSKLSDIEELEEKSLLARKVASVPILLLFGTYNLFQVNKYWKTYPNIWWIKYLYVLPASFFVIGTYQMKNSLNILQEVKNKKLELEKQKEIDLKNKILGKGLATNEDQAEELANKIIDSKKNPSQRGRMF</sequence>
<evidence type="ECO:0000313" key="4">
    <source>
        <dbReference type="Proteomes" id="UP001295684"/>
    </source>
</evidence>
<feature type="transmembrane region" description="Helical" evidence="2">
    <location>
        <begin position="33"/>
        <end position="52"/>
    </location>
</feature>
<comment type="caution">
    <text evidence="3">The sequence shown here is derived from an EMBL/GenBank/DDBJ whole genome shotgun (WGS) entry which is preliminary data.</text>
</comment>
<evidence type="ECO:0000313" key="3">
    <source>
        <dbReference type="EMBL" id="CAI2381795.1"/>
    </source>
</evidence>
<keyword evidence="2" id="KW-1133">Transmembrane helix</keyword>